<name>A0A5J5JUN0_9ACTN</name>
<proteinExistence type="predicted"/>
<gene>
    <name evidence="1" type="ORF">F5972_27905</name>
</gene>
<dbReference type="RefSeq" id="WP_150937504.1">
    <property type="nucleotide sequence ID" value="NZ_VYTZ01000012.1"/>
</dbReference>
<evidence type="ECO:0000313" key="1">
    <source>
        <dbReference type="EMBL" id="KAA9375206.1"/>
    </source>
</evidence>
<dbReference type="EMBL" id="VYTZ01000012">
    <property type="protein sequence ID" value="KAA9375206.1"/>
    <property type="molecule type" value="Genomic_DNA"/>
</dbReference>
<dbReference type="Proteomes" id="UP000327011">
    <property type="component" value="Unassembled WGS sequence"/>
</dbReference>
<accession>A0A5J5JUN0</accession>
<sequence>MAEIIKRLLDPWKIEPYLRGVADVEAPWSVAGGTSGDEWITIGPDGIALDAAHYGHALIEYELWDGEPPASDWEESRSGSIYLTSGKICAITSYVEEIDEDGDFDLGRAGQEWRFRAHRKPLSHENFTAEVIRLSLFKLQFWAPPEDSRV</sequence>
<reference evidence="1 2" key="1">
    <citation type="submission" date="2019-09" db="EMBL/GenBank/DDBJ databases">
        <title>Screening of Novel Bioactive Compounds from Soil-Associated.</title>
        <authorList>
            <person name="Gong X."/>
        </authorList>
    </citation>
    <scope>NUCLEOTIDE SEQUENCE [LARGE SCALE GENOMIC DNA]</scope>
    <source>
        <strain evidence="1 2">Gxj-6</strain>
    </source>
</reference>
<evidence type="ECO:0000313" key="2">
    <source>
        <dbReference type="Proteomes" id="UP000327011"/>
    </source>
</evidence>
<protein>
    <submittedName>
        <fullName evidence="1">Uncharacterized protein</fullName>
    </submittedName>
</protein>
<comment type="caution">
    <text evidence="1">The sequence shown here is derived from an EMBL/GenBank/DDBJ whole genome shotgun (WGS) entry which is preliminary data.</text>
</comment>
<organism evidence="1 2">
    <name type="scientific">Microbispora cellulosiformans</name>
    <dbReference type="NCBI Taxonomy" id="2614688"/>
    <lineage>
        <taxon>Bacteria</taxon>
        <taxon>Bacillati</taxon>
        <taxon>Actinomycetota</taxon>
        <taxon>Actinomycetes</taxon>
        <taxon>Streptosporangiales</taxon>
        <taxon>Streptosporangiaceae</taxon>
        <taxon>Microbispora</taxon>
    </lineage>
</organism>
<dbReference type="AlphaFoldDB" id="A0A5J5JUN0"/>
<keyword evidence="2" id="KW-1185">Reference proteome</keyword>